<dbReference type="Proteomes" id="UP000215335">
    <property type="component" value="Unassembled WGS sequence"/>
</dbReference>
<evidence type="ECO:0000256" key="2">
    <source>
        <dbReference type="SAM" id="Phobius"/>
    </source>
</evidence>
<reference evidence="3 4" key="1">
    <citation type="journal article" date="2017" name="Curr. Biol.">
        <title>The Evolution of Venom by Co-option of Single-Copy Genes.</title>
        <authorList>
            <person name="Martinson E.O."/>
            <person name="Mrinalini"/>
            <person name="Kelkar Y.D."/>
            <person name="Chang C.H."/>
            <person name="Werren J.H."/>
        </authorList>
    </citation>
    <scope>NUCLEOTIDE SEQUENCE [LARGE SCALE GENOMIC DNA]</scope>
    <source>
        <strain evidence="3 4">Alberta</strain>
        <tissue evidence="3">Whole body</tissue>
    </source>
</reference>
<gene>
    <name evidence="3" type="ORF">TSAR_005127</name>
</gene>
<comment type="caution">
    <text evidence="3">The sequence shown here is derived from an EMBL/GenBank/DDBJ whole genome shotgun (WGS) entry which is preliminary data.</text>
</comment>
<evidence type="ECO:0000313" key="3">
    <source>
        <dbReference type="EMBL" id="OXU17750.1"/>
    </source>
</evidence>
<feature type="transmembrane region" description="Helical" evidence="2">
    <location>
        <begin position="39"/>
        <end position="58"/>
    </location>
</feature>
<dbReference type="AlphaFoldDB" id="A0A232EHB4"/>
<evidence type="ECO:0000313" key="4">
    <source>
        <dbReference type="Proteomes" id="UP000215335"/>
    </source>
</evidence>
<organism evidence="3 4">
    <name type="scientific">Trichomalopsis sarcophagae</name>
    <dbReference type="NCBI Taxonomy" id="543379"/>
    <lineage>
        <taxon>Eukaryota</taxon>
        <taxon>Metazoa</taxon>
        <taxon>Ecdysozoa</taxon>
        <taxon>Arthropoda</taxon>
        <taxon>Hexapoda</taxon>
        <taxon>Insecta</taxon>
        <taxon>Pterygota</taxon>
        <taxon>Neoptera</taxon>
        <taxon>Endopterygota</taxon>
        <taxon>Hymenoptera</taxon>
        <taxon>Apocrita</taxon>
        <taxon>Proctotrupomorpha</taxon>
        <taxon>Chalcidoidea</taxon>
        <taxon>Pteromalidae</taxon>
        <taxon>Pteromalinae</taxon>
        <taxon>Trichomalopsis</taxon>
    </lineage>
</organism>
<sequence length="181" mass="21125">TTKPEANLKKLQKRSMQKAGKNDNDPEDEEKYFLFMNHILVTEINSFINVVFILLASYLVFNRLWPPAVSCFLEFLQMRYMKFIDDKNRSKSKKNYRKDLFTKSSATLQDPVKLLSDMYLQLSTKYFVTEPIIENVVNVMYTAFQACSDQFKASLSNSNLSEDEKKKVLTISLKKLFSKVI</sequence>
<feature type="region of interest" description="Disordered" evidence="1">
    <location>
        <begin position="1"/>
        <end position="25"/>
    </location>
</feature>
<name>A0A232EHB4_9HYME</name>
<evidence type="ECO:0000256" key="1">
    <source>
        <dbReference type="SAM" id="MobiDB-lite"/>
    </source>
</evidence>
<accession>A0A232EHB4</accession>
<keyword evidence="2" id="KW-0812">Transmembrane</keyword>
<dbReference type="EMBL" id="NNAY01004535">
    <property type="protein sequence ID" value="OXU17750.1"/>
    <property type="molecule type" value="Genomic_DNA"/>
</dbReference>
<feature type="non-terminal residue" evidence="3">
    <location>
        <position position="1"/>
    </location>
</feature>
<keyword evidence="2" id="KW-1133">Transmembrane helix</keyword>
<protein>
    <submittedName>
        <fullName evidence="3">Uncharacterized protein</fullName>
    </submittedName>
</protein>
<proteinExistence type="predicted"/>
<keyword evidence="2" id="KW-0472">Membrane</keyword>
<keyword evidence="4" id="KW-1185">Reference proteome</keyword>